<evidence type="ECO:0000256" key="8">
    <source>
        <dbReference type="ARBA" id="ARBA00022989"/>
    </source>
</evidence>
<keyword evidence="8 10" id="KW-1133">Transmembrane helix</keyword>
<evidence type="ECO:0000313" key="12">
    <source>
        <dbReference type="Proteomes" id="UP000095287"/>
    </source>
</evidence>
<feature type="transmembrane region" description="Helical" evidence="10">
    <location>
        <begin position="120"/>
        <end position="142"/>
    </location>
</feature>
<dbReference type="GO" id="GO:0004842">
    <property type="term" value="F:ubiquitin-protein transferase activity"/>
    <property type="evidence" value="ECO:0007669"/>
    <property type="project" value="TreeGrafter"/>
</dbReference>
<evidence type="ECO:0000256" key="10">
    <source>
        <dbReference type="SAM" id="Phobius"/>
    </source>
</evidence>
<protein>
    <submittedName>
        <fullName evidence="13">RING-CH-type domain-containing protein</fullName>
    </submittedName>
</protein>
<organism evidence="12 13">
    <name type="scientific">Steinernema glaseri</name>
    <dbReference type="NCBI Taxonomy" id="37863"/>
    <lineage>
        <taxon>Eukaryota</taxon>
        <taxon>Metazoa</taxon>
        <taxon>Ecdysozoa</taxon>
        <taxon>Nematoda</taxon>
        <taxon>Chromadorea</taxon>
        <taxon>Rhabditida</taxon>
        <taxon>Tylenchina</taxon>
        <taxon>Panagrolaimomorpha</taxon>
        <taxon>Strongyloidoidea</taxon>
        <taxon>Steinernematidae</taxon>
        <taxon>Steinernema</taxon>
    </lineage>
</organism>
<dbReference type="Gene3D" id="3.30.40.10">
    <property type="entry name" value="Zinc/RING finger domain, C3HC4 (zinc finger)"/>
    <property type="match status" value="1"/>
</dbReference>
<keyword evidence="3 10" id="KW-0812">Transmembrane</keyword>
<dbReference type="PANTHER" id="PTHR46065">
    <property type="entry name" value="E3 UBIQUITIN-PROTEIN LIGASE MARCH 2/3 FAMILY MEMBER"/>
    <property type="match status" value="1"/>
</dbReference>
<sequence>MTAKAMAKNAGKEIESIEFTSCFCGLGAKARIPKTSEYDCEDEVPTCRICLSSSGTLVQPCACSGSIGHVHRECLGSWIKVDRKAKAREECELCKTKFAVEGMMCLAVTKWSPPQMTCKVLMVVCGILGITFSLLYIALLLDDRSFFERVLRQKRRPEVEDVAYLLLAGLLVVGMILLGCIGVHGMLVYFAKQRIPKFVKHSVHVV</sequence>
<dbReference type="PROSITE" id="PS51292">
    <property type="entry name" value="ZF_RING_CH"/>
    <property type="match status" value="1"/>
</dbReference>
<proteinExistence type="predicted"/>
<evidence type="ECO:0000256" key="6">
    <source>
        <dbReference type="ARBA" id="ARBA00022786"/>
    </source>
</evidence>
<evidence type="ECO:0000256" key="7">
    <source>
        <dbReference type="ARBA" id="ARBA00022833"/>
    </source>
</evidence>
<dbReference type="PANTHER" id="PTHR46065:SF3">
    <property type="entry name" value="FI20425P1"/>
    <property type="match status" value="1"/>
</dbReference>
<reference evidence="13" key="1">
    <citation type="submission" date="2016-11" db="UniProtKB">
        <authorList>
            <consortium name="WormBaseParasite"/>
        </authorList>
    </citation>
    <scope>IDENTIFICATION</scope>
</reference>
<keyword evidence="4" id="KW-0479">Metal-binding</keyword>
<dbReference type="GO" id="GO:0016020">
    <property type="term" value="C:membrane"/>
    <property type="evidence" value="ECO:0007669"/>
    <property type="project" value="UniProtKB-SubCell"/>
</dbReference>
<dbReference type="InterPro" id="IPR013083">
    <property type="entry name" value="Znf_RING/FYVE/PHD"/>
</dbReference>
<dbReference type="GO" id="GO:0008270">
    <property type="term" value="F:zinc ion binding"/>
    <property type="evidence" value="ECO:0007669"/>
    <property type="project" value="UniProtKB-KW"/>
</dbReference>
<evidence type="ECO:0000256" key="2">
    <source>
        <dbReference type="ARBA" id="ARBA00022679"/>
    </source>
</evidence>
<feature type="transmembrane region" description="Helical" evidence="10">
    <location>
        <begin position="162"/>
        <end position="190"/>
    </location>
</feature>
<evidence type="ECO:0000256" key="1">
    <source>
        <dbReference type="ARBA" id="ARBA00004141"/>
    </source>
</evidence>
<dbReference type="SUPFAM" id="SSF57850">
    <property type="entry name" value="RING/U-box"/>
    <property type="match status" value="1"/>
</dbReference>
<comment type="subcellular location">
    <subcellularLocation>
        <location evidence="1">Membrane</location>
        <topology evidence="1">Multi-pass membrane protein</topology>
    </subcellularLocation>
</comment>
<keyword evidence="2" id="KW-0808">Transferase</keyword>
<keyword evidence="12" id="KW-1185">Reference proteome</keyword>
<feature type="domain" description="RING-CH-type" evidence="11">
    <location>
        <begin position="39"/>
        <end position="101"/>
    </location>
</feature>
<accession>A0A1I7Y2G5</accession>
<dbReference type="GO" id="GO:0016567">
    <property type="term" value="P:protein ubiquitination"/>
    <property type="evidence" value="ECO:0007669"/>
    <property type="project" value="TreeGrafter"/>
</dbReference>
<name>A0A1I7Y2G5_9BILA</name>
<evidence type="ECO:0000256" key="3">
    <source>
        <dbReference type="ARBA" id="ARBA00022692"/>
    </source>
</evidence>
<evidence type="ECO:0000259" key="11">
    <source>
        <dbReference type="PROSITE" id="PS51292"/>
    </source>
</evidence>
<evidence type="ECO:0000313" key="13">
    <source>
        <dbReference type="WBParaSite" id="L893_g11776.t1"/>
    </source>
</evidence>
<dbReference type="SMART" id="SM00744">
    <property type="entry name" value="RINGv"/>
    <property type="match status" value="1"/>
</dbReference>
<evidence type="ECO:0000256" key="9">
    <source>
        <dbReference type="ARBA" id="ARBA00023136"/>
    </source>
</evidence>
<keyword evidence="6" id="KW-0833">Ubl conjugation pathway</keyword>
<evidence type="ECO:0000256" key="4">
    <source>
        <dbReference type="ARBA" id="ARBA00022723"/>
    </source>
</evidence>
<dbReference type="InterPro" id="IPR011016">
    <property type="entry name" value="Znf_RING-CH"/>
</dbReference>
<dbReference type="Proteomes" id="UP000095287">
    <property type="component" value="Unplaced"/>
</dbReference>
<keyword evidence="5" id="KW-0863">Zinc-finger</keyword>
<keyword evidence="9 10" id="KW-0472">Membrane</keyword>
<dbReference type="Pfam" id="PF12906">
    <property type="entry name" value="RINGv"/>
    <property type="match status" value="1"/>
</dbReference>
<keyword evidence="7" id="KW-0862">Zinc</keyword>
<dbReference type="WBParaSite" id="L893_g11776.t1">
    <property type="protein sequence ID" value="L893_g11776.t1"/>
    <property type="gene ID" value="L893_g11776"/>
</dbReference>
<evidence type="ECO:0000256" key="5">
    <source>
        <dbReference type="ARBA" id="ARBA00022771"/>
    </source>
</evidence>
<dbReference type="AlphaFoldDB" id="A0A1I7Y2G5"/>